<evidence type="ECO:0000256" key="1">
    <source>
        <dbReference type="SAM" id="Phobius"/>
    </source>
</evidence>
<organism evidence="2 3">
    <name type="scientific">Flavobacterium glycines</name>
    <dbReference type="NCBI Taxonomy" id="551990"/>
    <lineage>
        <taxon>Bacteria</taxon>
        <taxon>Pseudomonadati</taxon>
        <taxon>Bacteroidota</taxon>
        <taxon>Flavobacteriia</taxon>
        <taxon>Flavobacteriales</taxon>
        <taxon>Flavobacteriaceae</taxon>
        <taxon>Flavobacterium</taxon>
    </lineage>
</organism>
<comment type="caution">
    <text evidence="2">The sequence shown here is derived from an EMBL/GenBank/DDBJ whole genome shotgun (WGS) entry which is preliminary data.</text>
</comment>
<proteinExistence type="predicted"/>
<feature type="transmembrane region" description="Helical" evidence="1">
    <location>
        <begin position="6"/>
        <end position="28"/>
    </location>
</feature>
<dbReference type="InterPro" id="IPR029069">
    <property type="entry name" value="HotDog_dom_sf"/>
</dbReference>
<dbReference type="Gene3D" id="3.10.129.10">
    <property type="entry name" value="Hotdog Thioesterase"/>
    <property type="match status" value="1"/>
</dbReference>
<evidence type="ECO:0008006" key="4">
    <source>
        <dbReference type="Google" id="ProtNLM"/>
    </source>
</evidence>
<keyword evidence="1" id="KW-1133">Transmembrane helix</keyword>
<dbReference type="InterPro" id="IPR027961">
    <property type="entry name" value="DUF4442"/>
</dbReference>
<gene>
    <name evidence="2" type="ORF">SAMN05192550_1557</name>
</gene>
<protein>
    <recommendedName>
        <fullName evidence="4">Thioesterase</fullName>
    </recommendedName>
</protein>
<dbReference type="SUPFAM" id="SSF54637">
    <property type="entry name" value="Thioesterase/thiol ester dehydrase-isomerase"/>
    <property type="match status" value="1"/>
</dbReference>
<accession>A0A1G8QP59</accession>
<keyword evidence="1" id="KW-0472">Membrane</keyword>
<dbReference type="Pfam" id="PF14539">
    <property type="entry name" value="DUF4442"/>
    <property type="match status" value="1"/>
</dbReference>
<name>A0A1G8QP59_9FLAO</name>
<dbReference type="EMBL" id="FNEO01000001">
    <property type="protein sequence ID" value="SDJ06569.1"/>
    <property type="molecule type" value="Genomic_DNA"/>
</dbReference>
<keyword evidence="3" id="KW-1185">Reference proteome</keyword>
<keyword evidence="1" id="KW-0812">Transmembrane</keyword>
<evidence type="ECO:0000313" key="2">
    <source>
        <dbReference type="EMBL" id="SDJ06569.1"/>
    </source>
</evidence>
<evidence type="ECO:0000313" key="3">
    <source>
        <dbReference type="Proteomes" id="UP000182367"/>
    </source>
</evidence>
<dbReference type="Proteomes" id="UP000182367">
    <property type="component" value="Unassembled WGS sequence"/>
</dbReference>
<reference evidence="2 3" key="1">
    <citation type="submission" date="2016-10" db="EMBL/GenBank/DDBJ databases">
        <authorList>
            <person name="Varghese N."/>
            <person name="Submissions S."/>
        </authorList>
    </citation>
    <scope>NUCLEOTIDE SEQUENCE [LARGE SCALE GENOMIC DNA]</scope>
    <source>
        <strain evidence="2 3">Gm-149</strain>
    </source>
</reference>
<sequence>MYYKVLIINIKLTFLYFSELTKYFVYWFKTKTMKLTVTNLNRFLFFKLPSAFICGVRVTEITLEKCVVSVKHRWINQNPFQSMYFAVQAMAAELTTGALVMLYIQESHHNIGMLVASNKSVFSKKATGRITFICQNVNPIKTAIKNTIETGEGQTFWLKSIGTNEKGEQVSEMDFEWTIKLK</sequence>